<accession>A0ABV7D682</accession>
<comment type="caution">
    <text evidence="2">The sequence shown here is derived from an EMBL/GenBank/DDBJ whole genome shotgun (WGS) entry which is preliminary data.</text>
</comment>
<evidence type="ECO:0000313" key="2">
    <source>
        <dbReference type="EMBL" id="MFC3052361.1"/>
    </source>
</evidence>
<protein>
    <submittedName>
        <fullName evidence="2">AbiEi antitoxin N-terminal domain-containing protein</fullName>
    </submittedName>
</protein>
<feature type="domain" description="AbiEi antitoxin N-terminal" evidence="1">
    <location>
        <begin position="19"/>
        <end position="55"/>
    </location>
</feature>
<gene>
    <name evidence="2" type="ORF">ACFOKA_10645</name>
</gene>
<evidence type="ECO:0000259" key="1">
    <source>
        <dbReference type="Pfam" id="PF13338"/>
    </source>
</evidence>
<name>A0ABV7D682_9PROT</name>
<organism evidence="2 3">
    <name type="scientific">Kordiimonas pumila</name>
    <dbReference type="NCBI Taxonomy" id="2161677"/>
    <lineage>
        <taxon>Bacteria</taxon>
        <taxon>Pseudomonadati</taxon>
        <taxon>Pseudomonadota</taxon>
        <taxon>Alphaproteobacteria</taxon>
        <taxon>Kordiimonadales</taxon>
        <taxon>Kordiimonadaceae</taxon>
        <taxon>Kordiimonas</taxon>
    </lineage>
</organism>
<dbReference type="InterPro" id="IPR025159">
    <property type="entry name" value="AbiEi_N"/>
</dbReference>
<dbReference type="Proteomes" id="UP001595444">
    <property type="component" value="Unassembled WGS sequence"/>
</dbReference>
<keyword evidence="3" id="KW-1185">Reference proteome</keyword>
<sequence>MTELETQKDHLISILQDQTVVRARDLRSEGIAASTVARAVKTGDIIKIDRGLYQLQNGQVHEEQALAEVSKRVPNGTICMMSALAFHGVTDQIPAKTWVAIGPKDWAPKITYPPIRFVRFQKKYLHYGIEFHMIGGVKVPVYSISKTLADAFRNPKLLDRSVAIEAMKNALEARKVTPSGIAEAASVCGAWKKIRPYLEAITSNG</sequence>
<dbReference type="RefSeq" id="WP_194213973.1">
    <property type="nucleotide sequence ID" value="NZ_CP061205.1"/>
</dbReference>
<dbReference type="Pfam" id="PF13338">
    <property type="entry name" value="AbiEi_4"/>
    <property type="match status" value="1"/>
</dbReference>
<reference evidence="3" key="1">
    <citation type="journal article" date="2019" name="Int. J. Syst. Evol. Microbiol.">
        <title>The Global Catalogue of Microorganisms (GCM) 10K type strain sequencing project: providing services to taxonomists for standard genome sequencing and annotation.</title>
        <authorList>
            <consortium name="The Broad Institute Genomics Platform"/>
            <consortium name="The Broad Institute Genome Sequencing Center for Infectious Disease"/>
            <person name="Wu L."/>
            <person name="Ma J."/>
        </authorList>
    </citation>
    <scope>NUCLEOTIDE SEQUENCE [LARGE SCALE GENOMIC DNA]</scope>
    <source>
        <strain evidence="3">KCTC 62164</strain>
    </source>
</reference>
<evidence type="ECO:0000313" key="3">
    <source>
        <dbReference type="Proteomes" id="UP001595444"/>
    </source>
</evidence>
<dbReference type="EMBL" id="JBHRSL010000010">
    <property type="protein sequence ID" value="MFC3052361.1"/>
    <property type="molecule type" value="Genomic_DNA"/>
</dbReference>
<proteinExistence type="predicted"/>